<sequence length="295" mass="33326">MNKINQLIQGSIDMHVHANPDICLKHPQTKSNDDIINQCINAGMNGIVLKTHGWPSVALAHQLNKQYPNFKIYPSISLNRVAGGPYPWVVEMAIEMGVKVIWLPTWSALSDHMHTGFGTIAKEYLPLTKNLVDSDYYYLLNNTGELLEDIKIIIEMCKKHNIVLCTGHISHEESLAVGKYADMIGYHKLVLTHPCSDCSYNDFEQMKEFAHLGHYVEFCTLNLAPLHHSLDILDIKKAIEEIGAEHCILSSDHFFDWTPAISEQFYQALGCLLDSGVKEECLQILMNNPIRLLEG</sequence>
<dbReference type="RefSeq" id="WP_156635558.1">
    <property type="nucleotide sequence ID" value="NZ_CACRTL010000027.1"/>
</dbReference>
<dbReference type="SUPFAM" id="SSF51556">
    <property type="entry name" value="Metallo-dependent hydrolases"/>
    <property type="match status" value="1"/>
</dbReference>
<evidence type="ECO:0000313" key="1">
    <source>
        <dbReference type="EMBL" id="VYT98171.1"/>
    </source>
</evidence>
<protein>
    <recommendedName>
        <fullName evidence="2">Amidohydrolase-related domain-containing protein</fullName>
    </recommendedName>
</protein>
<dbReference type="InterPro" id="IPR046249">
    <property type="entry name" value="DUF6282"/>
</dbReference>
<dbReference type="AlphaFoldDB" id="A0A6N3B2R6"/>
<dbReference type="EMBL" id="CACRTL010000027">
    <property type="protein sequence ID" value="VYT98171.1"/>
    <property type="molecule type" value="Genomic_DNA"/>
</dbReference>
<evidence type="ECO:0008006" key="2">
    <source>
        <dbReference type="Google" id="ProtNLM"/>
    </source>
</evidence>
<dbReference type="InterPro" id="IPR032466">
    <property type="entry name" value="Metal_Hydrolase"/>
</dbReference>
<name>A0A6N3B2R6_9FIRM</name>
<gene>
    <name evidence="1" type="ORF">CRLFYP8_02631</name>
</gene>
<organism evidence="1">
    <name type="scientific">Thomasclavelia ramosa</name>
    <dbReference type="NCBI Taxonomy" id="1547"/>
    <lineage>
        <taxon>Bacteria</taxon>
        <taxon>Bacillati</taxon>
        <taxon>Bacillota</taxon>
        <taxon>Erysipelotrichia</taxon>
        <taxon>Erysipelotrichales</taxon>
        <taxon>Coprobacillaceae</taxon>
        <taxon>Thomasclavelia</taxon>
    </lineage>
</organism>
<dbReference type="Gene3D" id="3.20.20.140">
    <property type="entry name" value="Metal-dependent hydrolases"/>
    <property type="match status" value="1"/>
</dbReference>
<reference evidence="1" key="1">
    <citation type="submission" date="2019-11" db="EMBL/GenBank/DDBJ databases">
        <authorList>
            <person name="Feng L."/>
        </authorList>
    </citation>
    <scope>NUCLEOTIDE SEQUENCE</scope>
    <source>
        <strain evidence="1">CramosumLFYP8</strain>
    </source>
</reference>
<dbReference type="Pfam" id="PF19799">
    <property type="entry name" value="DUF6282"/>
    <property type="match status" value="1"/>
</dbReference>
<proteinExistence type="predicted"/>
<accession>A0A6N3B2R6</accession>